<reference evidence="1" key="1">
    <citation type="submission" date="2022-07" db="EMBL/GenBank/DDBJ databases">
        <title>Genome Sequence of Phlebia brevispora.</title>
        <authorList>
            <person name="Buettner E."/>
        </authorList>
    </citation>
    <scope>NUCLEOTIDE SEQUENCE</scope>
    <source>
        <strain evidence="1">MPL23</strain>
    </source>
</reference>
<gene>
    <name evidence="1" type="ORF">NM688_g1662</name>
</gene>
<evidence type="ECO:0000313" key="1">
    <source>
        <dbReference type="EMBL" id="KAJ3557086.1"/>
    </source>
</evidence>
<comment type="caution">
    <text evidence="1">The sequence shown here is derived from an EMBL/GenBank/DDBJ whole genome shotgun (WGS) entry which is preliminary data.</text>
</comment>
<name>A0ACC1TAH0_9APHY</name>
<evidence type="ECO:0000313" key="2">
    <source>
        <dbReference type="Proteomes" id="UP001148662"/>
    </source>
</evidence>
<organism evidence="1 2">
    <name type="scientific">Phlebia brevispora</name>
    <dbReference type="NCBI Taxonomy" id="194682"/>
    <lineage>
        <taxon>Eukaryota</taxon>
        <taxon>Fungi</taxon>
        <taxon>Dikarya</taxon>
        <taxon>Basidiomycota</taxon>
        <taxon>Agaricomycotina</taxon>
        <taxon>Agaricomycetes</taxon>
        <taxon>Polyporales</taxon>
        <taxon>Meruliaceae</taxon>
        <taxon>Phlebia</taxon>
    </lineage>
</organism>
<keyword evidence="2" id="KW-1185">Reference proteome</keyword>
<dbReference type="Proteomes" id="UP001148662">
    <property type="component" value="Unassembled WGS sequence"/>
</dbReference>
<dbReference type="EMBL" id="JANHOG010000185">
    <property type="protein sequence ID" value="KAJ3557086.1"/>
    <property type="molecule type" value="Genomic_DNA"/>
</dbReference>
<accession>A0ACC1TAH0</accession>
<protein>
    <submittedName>
        <fullName evidence="1">Uncharacterized protein</fullName>
    </submittedName>
</protein>
<sequence length="403" mass="44854">MNLSLSPPPFSLDSSSRNISPLSSPSVVKQPHPSTAASTSVVPSQPPASIVTPAPALPPSSSLASASADRDPLPLSRKSREKPLVRSRRAEAEDITDPLLQICQTLIDDPRAIYLGQELTLGTLVGWTRDGRTDCCLRADDLNTYTSAIDSYRKNPDNCDFPFLPEPTLFSVIGQLCNEKFFMQADGNFTGGGRFSTRFADTKLSALVEAPDIPILAQDFKSTMLNLDTLVKSRRTRGYQTVKGLFDTIRGQRKYRIKHTLFTPRSEVDDDTESLRPAQFTIAHWPVNPKHAQAVEQFHEIIGTHIVNFLPAFDRNGVLIEPAEYENALRGALVSVHFTISHWTITRRSGSEGNDTFTLDIQDISVIQPPAFSPARARKHVREFVESDPFTLRKKRRVDENKE</sequence>
<proteinExistence type="predicted"/>